<dbReference type="Gene3D" id="3.40.630.30">
    <property type="match status" value="1"/>
</dbReference>
<proteinExistence type="predicted"/>
<dbReference type="CDD" id="cd04301">
    <property type="entry name" value="NAT_SF"/>
    <property type="match status" value="1"/>
</dbReference>
<evidence type="ECO:0000259" key="1">
    <source>
        <dbReference type="PROSITE" id="PS51186"/>
    </source>
</evidence>
<reference evidence="2 3" key="1">
    <citation type="journal article" date="2016" name="Front. Microbiol.">
        <title>Genomic Resource of Rice Seed Associated Bacteria.</title>
        <authorList>
            <person name="Midha S."/>
            <person name="Bansal K."/>
            <person name="Sharma S."/>
            <person name="Kumar N."/>
            <person name="Patil P.P."/>
            <person name="Chaudhry V."/>
            <person name="Patil P.B."/>
        </authorList>
    </citation>
    <scope>NUCLEOTIDE SEQUENCE [LARGE SCALE GENOMIC DNA]</scope>
    <source>
        <strain evidence="2 3">NS365</strain>
    </source>
</reference>
<dbReference type="GO" id="GO:0016747">
    <property type="term" value="F:acyltransferase activity, transferring groups other than amino-acyl groups"/>
    <property type="evidence" value="ECO:0007669"/>
    <property type="project" value="InterPro"/>
</dbReference>
<dbReference type="PROSITE" id="PS51186">
    <property type="entry name" value="GNAT"/>
    <property type="match status" value="1"/>
</dbReference>
<dbReference type="InterPro" id="IPR000182">
    <property type="entry name" value="GNAT_dom"/>
</dbReference>
<dbReference type="PATRIC" id="fig|401562.4.peg.1750"/>
<accession>A0A175RQY1</accession>
<sequence>MRLAPVDDTNRTAIAAMVLGESQAHFLASNADSLAEAEEDADARPRAVLAGDQLVGFLMYDASESESEARIYRLMIAPDEQGKGYGRAVVQAALSEIRALGHVREVSICYDPGNEAARRLYRAAGFQEKGLDEDGEMIARLVWPAAEARR</sequence>
<evidence type="ECO:0000313" key="2">
    <source>
        <dbReference type="EMBL" id="KTR05851.1"/>
    </source>
</evidence>
<dbReference type="Proteomes" id="UP000078529">
    <property type="component" value="Unassembled WGS sequence"/>
</dbReference>
<dbReference type="PANTHER" id="PTHR43617">
    <property type="entry name" value="L-AMINO ACID N-ACETYLTRANSFERASE"/>
    <property type="match status" value="1"/>
</dbReference>
<organism evidence="2 3">
    <name type="scientific">Aureimonas ureilytica</name>
    <dbReference type="NCBI Taxonomy" id="401562"/>
    <lineage>
        <taxon>Bacteria</taxon>
        <taxon>Pseudomonadati</taxon>
        <taxon>Pseudomonadota</taxon>
        <taxon>Alphaproteobacteria</taxon>
        <taxon>Hyphomicrobiales</taxon>
        <taxon>Aurantimonadaceae</taxon>
        <taxon>Aureimonas</taxon>
    </lineage>
</organism>
<feature type="domain" description="N-acetyltransferase" evidence="1">
    <location>
        <begin position="1"/>
        <end position="147"/>
    </location>
</feature>
<dbReference type="InterPro" id="IPR016181">
    <property type="entry name" value="Acyl_CoA_acyltransferase"/>
</dbReference>
<gene>
    <name evidence="2" type="ORF">NS365_09950</name>
</gene>
<dbReference type="AlphaFoldDB" id="A0A175RQY1"/>
<dbReference type="EMBL" id="LDQA01000022">
    <property type="protein sequence ID" value="KTR05851.1"/>
    <property type="molecule type" value="Genomic_DNA"/>
</dbReference>
<dbReference type="SUPFAM" id="SSF55729">
    <property type="entry name" value="Acyl-CoA N-acyltransferases (Nat)"/>
    <property type="match status" value="1"/>
</dbReference>
<evidence type="ECO:0000313" key="3">
    <source>
        <dbReference type="Proteomes" id="UP000078529"/>
    </source>
</evidence>
<dbReference type="Pfam" id="PF00583">
    <property type="entry name" value="Acetyltransf_1"/>
    <property type="match status" value="1"/>
</dbReference>
<name>A0A175RQY1_9HYPH</name>
<protein>
    <submittedName>
        <fullName evidence="2">Acetyltransferase</fullName>
    </submittedName>
</protein>
<dbReference type="InterPro" id="IPR050276">
    <property type="entry name" value="MshD_Acetyltransferase"/>
</dbReference>
<keyword evidence="3" id="KW-1185">Reference proteome</keyword>
<keyword evidence="2" id="KW-0808">Transferase</keyword>
<comment type="caution">
    <text evidence="2">The sequence shown here is derived from an EMBL/GenBank/DDBJ whole genome shotgun (WGS) entry which is preliminary data.</text>
</comment>